<keyword evidence="5 9" id="KW-0378">Hydrolase</keyword>
<dbReference type="SUPFAM" id="SSF51445">
    <property type="entry name" value="(Trans)glycosidases"/>
    <property type="match status" value="1"/>
</dbReference>
<protein>
    <recommendedName>
        <fullName evidence="3">alpha-L-fucosidase</fullName>
        <ecNumber evidence="3">3.2.1.51</ecNumber>
    </recommendedName>
</protein>
<proteinExistence type="inferred from homology"/>
<dbReference type="InterPro" id="IPR017853">
    <property type="entry name" value="GH"/>
</dbReference>
<keyword evidence="6 9" id="KW-0326">Glycosidase</keyword>
<keyword evidence="4 7" id="KW-0732">Signal</keyword>
<gene>
    <name evidence="9" type="ORF">J2W94_001008</name>
</gene>
<dbReference type="Proteomes" id="UP001254759">
    <property type="component" value="Unassembled WGS sequence"/>
</dbReference>
<organism evidence="9 10">
    <name type="scientific">Pseudoxanthomonas sacheonensis</name>
    <dbReference type="NCBI Taxonomy" id="443615"/>
    <lineage>
        <taxon>Bacteria</taxon>
        <taxon>Pseudomonadati</taxon>
        <taxon>Pseudomonadota</taxon>
        <taxon>Gammaproteobacteria</taxon>
        <taxon>Lysobacterales</taxon>
        <taxon>Lysobacteraceae</taxon>
        <taxon>Pseudoxanthomonas</taxon>
    </lineage>
</organism>
<dbReference type="EC" id="3.2.1.51" evidence="3"/>
<dbReference type="PANTHER" id="PTHR10030">
    <property type="entry name" value="ALPHA-L-FUCOSIDASE"/>
    <property type="match status" value="1"/>
</dbReference>
<dbReference type="InterPro" id="IPR013780">
    <property type="entry name" value="Glyco_hydro_b"/>
</dbReference>
<evidence type="ECO:0000256" key="3">
    <source>
        <dbReference type="ARBA" id="ARBA00012662"/>
    </source>
</evidence>
<keyword evidence="10" id="KW-1185">Reference proteome</keyword>
<reference evidence="9 10" key="1">
    <citation type="submission" date="2023-07" db="EMBL/GenBank/DDBJ databases">
        <title>Sorghum-associated microbial communities from plants grown in Nebraska, USA.</title>
        <authorList>
            <person name="Schachtman D."/>
        </authorList>
    </citation>
    <scope>NUCLEOTIDE SEQUENCE [LARGE SCALE GENOMIC DNA]</scope>
    <source>
        <strain evidence="9 10">BE107</strain>
    </source>
</reference>
<comment type="function">
    <text evidence="1">Alpha-L-fucosidase is responsible for hydrolyzing the alpha-1,6-linked fucose joined to the reducing-end N-acetylglucosamine of the carbohydrate moieties of glycoproteins.</text>
</comment>
<evidence type="ECO:0000256" key="7">
    <source>
        <dbReference type="SAM" id="SignalP"/>
    </source>
</evidence>
<dbReference type="InterPro" id="IPR016286">
    <property type="entry name" value="FUC_metazoa-typ"/>
</dbReference>
<name>A0ABU1RPN2_9GAMM</name>
<dbReference type="EMBL" id="JAVDTT010000001">
    <property type="protein sequence ID" value="MDR6840744.1"/>
    <property type="molecule type" value="Genomic_DNA"/>
</dbReference>
<sequence>MKPLRLVLAALLCAAPLSAVHAEDHGAYVPETDPLVVRKLEQWQDWKFGFMMHWGPYSQWGVVESWSICSEDVDWCKRPEGEPYVDYVKRYEQLPTTFNPVKFDPELWARIAKDAGTKYVVFTTKHHDGFAMFDTRQSDYRITAPNVPFHSNPRSNITKEVFDAFRAQDFGIGAYFSKPDWHSDDYWSPRWATPNRHNNYDTRKHPDLWKRFTDFTHAQVGELTSQYGPLDILWLDGGWVRPTDTMDNIAEGNAGVPWPQDIDMPGMAAMARKNQPGLIVVDRAVGGRYENYRTPEQKIPDQPLPYPWETCMTLGDSWSYTPNDNYKSSRSVVQMLVDVVAKGGNYLLNVGPDANGELPPVAVQRLHEIGTWMKVNGEAIYASRSVAPYRDGKFRYTRLKDGTVYALYLPDANEKKLPATLRIPGPAPVGGAEVKLLGDDARLAWRREGDTTVVEIPASLRKQTANAYAWAFRLPGAAPLAFEGSPAL</sequence>
<dbReference type="GO" id="GO:0004560">
    <property type="term" value="F:alpha-L-fucosidase activity"/>
    <property type="evidence" value="ECO:0007669"/>
    <property type="project" value="UniProtKB-EC"/>
</dbReference>
<feature type="domain" description="Glycoside hydrolase family 29 N-terminal" evidence="8">
    <location>
        <begin position="21"/>
        <end position="378"/>
    </location>
</feature>
<dbReference type="Gene3D" id="2.60.40.1180">
    <property type="entry name" value="Golgi alpha-mannosidase II"/>
    <property type="match status" value="1"/>
</dbReference>
<evidence type="ECO:0000256" key="1">
    <source>
        <dbReference type="ARBA" id="ARBA00004071"/>
    </source>
</evidence>
<dbReference type="PANTHER" id="PTHR10030:SF37">
    <property type="entry name" value="ALPHA-L-FUCOSIDASE-RELATED"/>
    <property type="match status" value="1"/>
</dbReference>
<dbReference type="Gene3D" id="3.20.20.80">
    <property type="entry name" value="Glycosidases"/>
    <property type="match status" value="1"/>
</dbReference>
<feature type="chain" id="PRO_5046157783" description="alpha-L-fucosidase" evidence="7">
    <location>
        <begin position="23"/>
        <end position="488"/>
    </location>
</feature>
<evidence type="ECO:0000313" key="9">
    <source>
        <dbReference type="EMBL" id="MDR6840744.1"/>
    </source>
</evidence>
<dbReference type="SMART" id="SM00812">
    <property type="entry name" value="Alpha_L_fucos"/>
    <property type="match status" value="1"/>
</dbReference>
<evidence type="ECO:0000256" key="2">
    <source>
        <dbReference type="ARBA" id="ARBA00007951"/>
    </source>
</evidence>
<dbReference type="PIRSF" id="PIRSF001092">
    <property type="entry name" value="Alpha-L-fucosidase"/>
    <property type="match status" value="1"/>
</dbReference>
<evidence type="ECO:0000256" key="5">
    <source>
        <dbReference type="ARBA" id="ARBA00022801"/>
    </source>
</evidence>
<accession>A0ABU1RPN2</accession>
<evidence type="ECO:0000313" key="10">
    <source>
        <dbReference type="Proteomes" id="UP001254759"/>
    </source>
</evidence>
<comment type="caution">
    <text evidence="9">The sequence shown here is derived from an EMBL/GenBank/DDBJ whole genome shotgun (WGS) entry which is preliminary data.</text>
</comment>
<dbReference type="InterPro" id="IPR000933">
    <property type="entry name" value="Glyco_hydro_29"/>
</dbReference>
<evidence type="ECO:0000256" key="6">
    <source>
        <dbReference type="ARBA" id="ARBA00023295"/>
    </source>
</evidence>
<comment type="similarity">
    <text evidence="2">Belongs to the glycosyl hydrolase 29 family.</text>
</comment>
<feature type="signal peptide" evidence="7">
    <location>
        <begin position="1"/>
        <end position="22"/>
    </location>
</feature>
<dbReference type="RefSeq" id="WP_310090780.1">
    <property type="nucleotide sequence ID" value="NZ_JAVDTT010000001.1"/>
</dbReference>
<evidence type="ECO:0000259" key="8">
    <source>
        <dbReference type="Pfam" id="PF01120"/>
    </source>
</evidence>
<dbReference type="Pfam" id="PF01120">
    <property type="entry name" value="Alpha_L_fucos"/>
    <property type="match status" value="1"/>
</dbReference>
<dbReference type="InterPro" id="IPR057739">
    <property type="entry name" value="Glyco_hydro_29_N"/>
</dbReference>
<evidence type="ECO:0000256" key="4">
    <source>
        <dbReference type="ARBA" id="ARBA00022729"/>
    </source>
</evidence>